<accession>A0A160DUR8</accession>
<dbReference type="KEGG" id="dko:I596_1767"/>
<dbReference type="AlphaFoldDB" id="A0A160DUR8"/>
<reference evidence="2 3" key="1">
    <citation type="submission" date="2016-04" db="EMBL/GenBank/DDBJ databases">
        <title>Complete genome sequence of Dokdonella koreensis DS-123T.</title>
        <authorList>
            <person name="Kim J.F."/>
            <person name="Lee H."/>
            <person name="Kwak M.-J."/>
        </authorList>
    </citation>
    <scope>NUCLEOTIDE SEQUENCE [LARGE SCALE GENOMIC DNA]</scope>
    <source>
        <strain evidence="2 3">DS-123</strain>
    </source>
</reference>
<proteinExistence type="predicted"/>
<dbReference type="EMBL" id="CP015249">
    <property type="protein sequence ID" value="ANB17791.1"/>
    <property type="molecule type" value="Genomic_DNA"/>
</dbReference>
<feature type="compositionally biased region" description="Basic and acidic residues" evidence="1">
    <location>
        <begin position="75"/>
        <end position="89"/>
    </location>
</feature>
<evidence type="ECO:0000313" key="2">
    <source>
        <dbReference type="EMBL" id="ANB17791.1"/>
    </source>
</evidence>
<keyword evidence="3" id="KW-1185">Reference proteome</keyword>
<organism evidence="2 3">
    <name type="scientific">Dokdonella koreensis DS-123</name>
    <dbReference type="NCBI Taxonomy" id="1300342"/>
    <lineage>
        <taxon>Bacteria</taxon>
        <taxon>Pseudomonadati</taxon>
        <taxon>Pseudomonadota</taxon>
        <taxon>Gammaproteobacteria</taxon>
        <taxon>Lysobacterales</taxon>
        <taxon>Rhodanobacteraceae</taxon>
        <taxon>Dokdonella</taxon>
    </lineage>
</organism>
<protein>
    <submittedName>
        <fullName evidence="2">Uncharacterized protein</fullName>
    </submittedName>
</protein>
<feature type="region of interest" description="Disordered" evidence="1">
    <location>
        <begin position="52"/>
        <end position="107"/>
    </location>
</feature>
<gene>
    <name evidence="2" type="ORF">I596_1767</name>
</gene>
<evidence type="ECO:0000313" key="3">
    <source>
        <dbReference type="Proteomes" id="UP000076830"/>
    </source>
</evidence>
<dbReference type="Proteomes" id="UP000076830">
    <property type="component" value="Chromosome"/>
</dbReference>
<dbReference type="STRING" id="1300342.I596_1767"/>
<evidence type="ECO:0000256" key="1">
    <source>
        <dbReference type="SAM" id="MobiDB-lite"/>
    </source>
</evidence>
<sequence>MVCTTGRSAAASENSRGVFFTSSACMRDVVALLSQSGFASRSGFRSFEPCEPSMAPVTANEVTDERDLGGGARFHRGDASTDSPLRDPSPHGGRSAPHAMQAPRRRS</sequence>
<name>A0A160DUR8_9GAMM</name>